<evidence type="ECO:0000313" key="3">
    <source>
        <dbReference type="Proteomes" id="UP000199399"/>
    </source>
</evidence>
<sequence>MLLTNVLTPSQPSRNQTPPPESQPTEPAQEEQTQSETTSTGSGSAAQPSASSESTTTVAAVQEGELAKPVVQEAKLSDAENEAFARAAAQRNVDSIRTRALIDGISPVNNNALQAAKSYLTPVEPKEAMAEADSQTPARSEAASLDKAA</sequence>
<feature type="compositionally biased region" description="Polar residues" evidence="1">
    <location>
        <begin position="1"/>
        <end position="15"/>
    </location>
</feature>
<gene>
    <name evidence="2" type="ORF">SAMN04489759_104124</name>
</gene>
<keyword evidence="3" id="KW-1185">Reference proteome</keyword>
<dbReference type="EMBL" id="FNBP01000004">
    <property type="protein sequence ID" value="SDG00162.1"/>
    <property type="molecule type" value="Genomic_DNA"/>
</dbReference>
<dbReference type="AlphaFoldDB" id="A0A1G7QNT0"/>
<organism evidence="2 3">
    <name type="scientific">Sulfitobacter delicatus</name>
    <dbReference type="NCBI Taxonomy" id="218672"/>
    <lineage>
        <taxon>Bacteria</taxon>
        <taxon>Pseudomonadati</taxon>
        <taxon>Pseudomonadota</taxon>
        <taxon>Alphaproteobacteria</taxon>
        <taxon>Rhodobacterales</taxon>
        <taxon>Roseobacteraceae</taxon>
        <taxon>Sulfitobacter</taxon>
    </lineage>
</organism>
<name>A0A1G7QNT0_9RHOB</name>
<evidence type="ECO:0000256" key="1">
    <source>
        <dbReference type="SAM" id="MobiDB-lite"/>
    </source>
</evidence>
<feature type="region of interest" description="Disordered" evidence="1">
    <location>
        <begin position="1"/>
        <end position="59"/>
    </location>
</feature>
<protein>
    <submittedName>
        <fullName evidence="2">Uncharacterized protein</fullName>
    </submittedName>
</protein>
<dbReference type="STRING" id="218672.SAMN04489759_104124"/>
<dbReference type="RefSeq" id="WP_093741470.1">
    <property type="nucleotide sequence ID" value="NZ_FNBP01000004.1"/>
</dbReference>
<feature type="region of interest" description="Disordered" evidence="1">
    <location>
        <begin position="125"/>
        <end position="149"/>
    </location>
</feature>
<dbReference type="OrthoDB" id="7728142at2"/>
<proteinExistence type="predicted"/>
<reference evidence="3" key="1">
    <citation type="submission" date="2016-10" db="EMBL/GenBank/DDBJ databases">
        <authorList>
            <person name="Varghese N."/>
            <person name="Submissions S."/>
        </authorList>
    </citation>
    <scope>NUCLEOTIDE SEQUENCE [LARGE SCALE GENOMIC DNA]</scope>
    <source>
        <strain evidence="3">DSM 16477</strain>
    </source>
</reference>
<accession>A0A1G7QNT0</accession>
<feature type="compositionally biased region" description="Low complexity" evidence="1">
    <location>
        <begin position="23"/>
        <end position="59"/>
    </location>
</feature>
<evidence type="ECO:0000313" key="2">
    <source>
        <dbReference type="EMBL" id="SDG00162.1"/>
    </source>
</evidence>
<dbReference type="Proteomes" id="UP000199399">
    <property type="component" value="Unassembled WGS sequence"/>
</dbReference>